<feature type="binding site" evidence="11">
    <location>
        <position position="183"/>
    </location>
    <ligand>
        <name>Zn(2+)</name>
        <dbReference type="ChEBI" id="CHEBI:29105"/>
        <label>2</label>
    </ligand>
</feature>
<dbReference type="EMBL" id="RKHQ01000002">
    <property type="protein sequence ID" value="ROR93236.1"/>
    <property type="molecule type" value="Genomic_DNA"/>
</dbReference>
<dbReference type="GO" id="GO:0031072">
    <property type="term" value="F:heat shock protein binding"/>
    <property type="evidence" value="ECO:0007669"/>
    <property type="project" value="InterPro"/>
</dbReference>
<feature type="binding site" evidence="11">
    <location>
        <position position="160"/>
    </location>
    <ligand>
        <name>Zn(2+)</name>
        <dbReference type="ChEBI" id="CHEBI:29105"/>
        <label>2</label>
    </ligand>
</feature>
<evidence type="ECO:0000259" key="14">
    <source>
        <dbReference type="PROSITE" id="PS51188"/>
    </source>
</evidence>
<feature type="binding site" evidence="11">
    <location>
        <position position="143"/>
    </location>
    <ligand>
        <name>Zn(2+)</name>
        <dbReference type="ChEBI" id="CHEBI:29105"/>
        <label>1</label>
    </ligand>
</feature>
<comment type="similarity">
    <text evidence="9 11">Belongs to the DnaJ family.</text>
</comment>
<feature type="binding site" evidence="11">
    <location>
        <position position="186"/>
    </location>
    <ligand>
        <name>Zn(2+)</name>
        <dbReference type="ChEBI" id="CHEBI:29105"/>
        <label>2</label>
    </ligand>
</feature>
<dbReference type="InterPro" id="IPR036410">
    <property type="entry name" value="HSP_DnaJ_Cys-rich_dom_sf"/>
</dbReference>
<evidence type="ECO:0000256" key="12">
    <source>
        <dbReference type="PROSITE-ProRule" id="PRU00546"/>
    </source>
</evidence>
<evidence type="ECO:0000256" key="2">
    <source>
        <dbReference type="ARBA" id="ARBA00022705"/>
    </source>
</evidence>
<dbReference type="GO" id="GO:0008270">
    <property type="term" value="F:zinc ion binding"/>
    <property type="evidence" value="ECO:0007669"/>
    <property type="project" value="UniProtKB-UniRule"/>
</dbReference>
<evidence type="ECO:0000256" key="1">
    <source>
        <dbReference type="ARBA" id="ARBA00022490"/>
    </source>
</evidence>
<dbReference type="Pfam" id="PF00226">
    <property type="entry name" value="DnaJ"/>
    <property type="match status" value="1"/>
</dbReference>
<evidence type="ECO:0000256" key="9">
    <source>
        <dbReference type="ARBA" id="ARBA00061004"/>
    </source>
</evidence>
<feature type="zinc finger region" description="CR-type" evidence="12">
    <location>
        <begin position="127"/>
        <end position="209"/>
    </location>
</feature>
<feature type="binding site" evidence="11">
    <location>
        <position position="200"/>
    </location>
    <ligand>
        <name>Zn(2+)</name>
        <dbReference type="ChEBI" id="CHEBI:29105"/>
        <label>1</label>
    </ligand>
</feature>
<dbReference type="InterPro" id="IPR036869">
    <property type="entry name" value="J_dom_sf"/>
</dbReference>
<evidence type="ECO:0000256" key="5">
    <source>
        <dbReference type="ARBA" id="ARBA00022771"/>
    </source>
</evidence>
<dbReference type="FunFam" id="2.10.230.10:FF:000002">
    <property type="entry name" value="Molecular chaperone DnaJ"/>
    <property type="match status" value="1"/>
</dbReference>
<dbReference type="GO" id="GO:0005737">
    <property type="term" value="C:cytoplasm"/>
    <property type="evidence" value="ECO:0007669"/>
    <property type="project" value="UniProtKB-SubCell"/>
</dbReference>
<dbReference type="HAMAP" id="MF_01152">
    <property type="entry name" value="DnaJ"/>
    <property type="match status" value="1"/>
</dbReference>
<keyword evidence="1 11" id="KW-0963">Cytoplasm</keyword>
<proteinExistence type="inferred from homology"/>
<accession>A0A3N2D0E0</accession>
<dbReference type="Pfam" id="PF00684">
    <property type="entry name" value="DnaJ_CXXCXGXG"/>
    <property type="match status" value="1"/>
</dbReference>
<feature type="binding site" evidence="11">
    <location>
        <position position="157"/>
    </location>
    <ligand>
        <name>Zn(2+)</name>
        <dbReference type="ChEBI" id="CHEBI:29105"/>
        <label>2</label>
    </ligand>
</feature>
<comment type="cofactor">
    <cofactor evidence="11">
        <name>Zn(2+)</name>
        <dbReference type="ChEBI" id="CHEBI:29105"/>
    </cofactor>
    <text evidence="11">Binds 2 Zn(2+) ions per monomer.</text>
</comment>
<dbReference type="InterPro" id="IPR002939">
    <property type="entry name" value="DnaJ_C"/>
</dbReference>
<dbReference type="SUPFAM" id="SSF49493">
    <property type="entry name" value="HSP40/DnaJ peptide-binding domain"/>
    <property type="match status" value="2"/>
</dbReference>
<evidence type="ECO:0000313" key="16">
    <source>
        <dbReference type="Proteomes" id="UP000275356"/>
    </source>
</evidence>
<dbReference type="RefSeq" id="WP_123740225.1">
    <property type="nucleotide sequence ID" value="NZ_CALFQU010000037.1"/>
</dbReference>
<dbReference type="PANTHER" id="PTHR43096">
    <property type="entry name" value="DNAJ HOMOLOG 1, MITOCHONDRIAL-RELATED"/>
    <property type="match status" value="1"/>
</dbReference>
<keyword evidence="4 11" id="KW-0677">Repeat</keyword>
<evidence type="ECO:0000259" key="13">
    <source>
        <dbReference type="PROSITE" id="PS50076"/>
    </source>
</evidence>
<keyword evidence="2 11" id="KW-0235">DNA replication</keyword>
<feature type="binding site" evidence="11">
    <location>
        <position position="197"/>
    </location>
    <ligand>
        <name>Zn(2+)</name>
        <dbReference type="ChEBI" id="CHEBI:29105"/>
        <label>1</label>
    </ligand>
</feature>
<dbReference type="InterPro" id="IPR001305">
    <property type="entry name" value="HSP_DnaJ_Cys-rich_dom"/>
</dbReference>
<dbReference type="CDD" id="cd10747">
    <property type="entry name" value="DnaJ_C"/>
    <property type="match status" value="1"/>
</dbReference>
<dbReference type="Proteomes" id="UP000275356">
    <property type="component" value="Unassembled WGS sequence"/>
</dbReference>
<dbReference type="CDD" id="cd10719">
    <property type="entry name" value="DnaJ_zf"/>
    <property type="match status" value="1"/>
</dbReference>
<evidence type="ECO:0000256" key="7">
    <source>
        <dbReference type="ARBA" id="ARBA00023016"/>
    </source>
</evidence>
<dbReference type="AlphaFoldDB" id="A0A3N2D0E0"/>
<dbReference type="PANTHER" id="PTHR43096:SF48">
    <property type="entry name" value="CHAPERONE PROTEIN DNAJ"/>
    <property type="match status" value="1"/>
</dbReference>
<evidence type="ECO:0000256" key="10">
    <source>
        <dbReference type="ARBA" id="ARBA00067609"/>
    </source>
</evidence>
<dbReference type="PROSITE" id="PS50076">
    <property type="entry name" value="DNAJ_2"/>
    <property type="match status" value="1"/>
</dbReference>
<dbReference type="InterPro" id="IPR001623">
    <property type="entry name" value="DnaJ_domain"/>
</dbReference>
<dbReference type="SUPFAM" id="SSF57938">
    <property type="entry name" value="DnaJ/Hsp40 cysteine-rich domain"/>
    <property type="match status" value="1"/>
</dbReference>
<dbReference type="GO" id="GO:0051082">
    <property type="term" value="F:unfolded protein binding"/>
    <property type="evidence" value="ECO:0007669"/>
    <property type="project" value="UniProtKB-UniRule"/>
</dbReference>
<organism evidence="15 16">
    <name type="scientific">Salana multivorans</name>
    <dbReference type="NCBI Taxonomy" id="120377"/>
    <lineage>
        <taxon>Bacteria</taxon>
        <taxon>Bacillati</taxon>
        <taxon>Actinomycetota</taxon>
        <taxon>Actinomycetes</taxon>
        <taxon>Micrococcales</taxon>
        <taxon>Beutenbergiaceae</taxon>
        <taxon>Salana</taxon>
    </lineage>
</organism>
<comment type="function">
    <text evidence="11">Participates actively in the response to hyperosmotic and heat shock by preventing the aggregation of stress-denatured proteins and by disaggregating proteins, also in an autonomous, DnaK-independent fashion. Unfolded proteins bind initially to DnaJ; upon interaction with the DnaJ-bound protein, DnaK hydrolyzes its bound ATP, resulting in the formation of a stable complex. GrpE releases ADP from DnaK; ATP binding to DnaK triggers the release of the substrate protein, thus completing the reaction cycle. Several rounds of ATP-dependent interactions between DnaJ, DnaK and GrpE are required for fully efficient folding. Also involved, together with DnaK and GrpE, in the DNA replication of plasmids through activation of initiation proteins.</text>
</comment>
<comment type="caution">
    <text evidence="11">Lacks conserved residue(s) required for the propagation of feature annotation.</text>
</comment>
<evidence type="ECO:0000256" key="3">
    <source>
        <dbReference type="ARBA" id="ARBA00022723"/>
    </source>
</evidence>
<comment type="caution">
    <text evidence="15">The sequence shown here is derived from an EMBL/GenBank/DDBJ whole genome shotgun (WGS) entry which is preliminary data.</text>
</comment>
<dbReference type="NCBIfam" id="NF008035">
    <property type="entry name" value="PRK10767.1"/>
    <property type="match status" value="1"/>
</dbReference>
<evidence type="ECO:0000256" key="8">
    <source>
        <dbReference type="ARBA" id="ARBA00023186"/>
    </source>
</evidence>
<dbReference type="GO" id="GO:0005524">
    <property type="term" value="F:ATP binding"/>
    <property type="evidence" value="ECO:0007669"/>
    <property type="project" value="InterPro"/>
</dbReference>
<dbReference type="SUPFAM" id="SSF46565">
    <property type="entry name" value="Chaperone J-domain"/>
    <property type="match status" value="1"/>
</dbReference>
<dbReference type="CDD" id="cd06257">
    <property type="entry name" value="DnaJ"/>
    <property type="match status" value="1"/>
</dbReference>
<dbReference type="PROSITE" id="PS51188">
    <property type="entry name" value="ZF_CR"/>
    <property type="match status" value="1"/>
</dbReference>
<keyword evidence="5 11" id="KW-0863">Zinc-finger</keyword>
<dbReference type="GO" id="GO:0042026">
    <property type="term" value="P:protein refolding"/>
    <property type="evidence" value="ECO:0007669"/>
    <property type="project" value="TreeGrafter"/>
</dbReference>
<dbReference type="GO" id="GO:0009408">
    <property type="term" value="P:response to heat"/>
    <property type="evidence" value="ECO:0007669"/>
    <property type="project" value="InterPro"/>
</dbReference>
<sequence>MTDYYEILGVSRDATTEEIKRAYRKLARQYHPDVAGEESAEKFKEVTMAAEVLTDPEKRRMYDLGGPSAFGAGGAGGPGMGGFGFGDLFETLFNTAGATARGPVPRSRRGQDALVRIDLDLAEAAFGVHRDLTVETAVVCGTCHGSCARPGTSPRPCSVCGGRGMVQRVARSFLGNVMTQARCDACQGYGSTIPEPCLECSGEGRVRTRRTIGVDVPAGVETGSRIKLTGQGEVGPGGGPAGDLYVEVRELPHPVFTRRGDDLHCTVSLPMTAAALGTVLTVESLDGQLDLDIAPGTQPDEVLTLRGKGMGRLRGHGRGDLHVHLDVQVPTKLDERQQELLRELAGLRGEESPAARLAPVGAGMFARLRDKLAGRS</sequence>
<dbReference type="InterPro" id="IPR012724">
    <property type="entry name" value="DnaJ"/>
</dbReference>
<dbReference type="GO" id="GO:0006260">
    <property type="term" value="P:DNA replication"/>
    <property type="evidence" value="ECO:0007669"/>
    <property type="project" value="UniProtKB-KW"/>
</dbReference>
<dbReference type="SMART" id="SM00271">
    <property type="entry name" value="DnaJ"/>
    <property type="match status" value="1"/>
</dbReference>
<protein>
    <recommendedName>
        <fullName evidence="10 11">Chaperone protein DnaJ</fullName>
    </recommendedName>
</protein>
<gene>
    <name evidence="11" type="primary">dnaJ</name>
    <name evidence="15" type="ORF">EDD28_2644</name>
</gene>
<dbReference type="FunFam" id="2.60.260.20:FF:000005">
    <property type="entry name" value="Chaperone protein dnaJ 1, mitochondrial"/>
    <property type="match status" value="1"/>
</dbReference>
<keyword evidence="8 11" id="KW-0143">Chaperone</keyword>
<reference evidence="15 16" key="1">
    <citation type="submission" date="2018-11" db="EMBL/GenBank/DDBJ databases">
        <title>Sequencing the genomes of 1000 actinobacteria strains.</title>
        <authorList>
            <person name="Klenk H.-P."/>
        </authorList>
    </citation>
    <scope>NUCLEOTIDE SEQUENCE [LARGE SCALE GENOMIC DNA]</scope>
    <source>
        <strain evidence="15 16">DSM 13521</strain>
    </source>
</reference>
<evidence type="ECO:0000313" key="15">
    <source>
        <dbReference type="EMBL" id="ROR93236.1"/>
    </source>
</evidence>
<dbReference type="Gene3D" id="2.10.230.10">
    <property type="entry name" value="Heat shock protein DnaJ, cysteine-rich domain"/>
    <property type="match status" value="1"/>
</dbReference>
<feature type="domain" description="CR-type" evidence="14">
    <location>
        <begin position="127"/>
        <end position="209"/>
    </location>
</feature>
<dbReference type="NCBIfam" id="NF010871">
    <property type="entry name" value="PRK14278.1"/>
    <property type="match status" value="1"/>
</dbReference>
<feature type="domain" description="J" evidence="13">
    <location>
        <begin position="3"/>
        <end position="66"/>
    </location>
</feature>
<dbReference type="Pfam" id="PF01556">
    <property type="entry name" value="DnaJ_C"/>
    <property type="match status" value="1"/>
</dbReference>
<comment type="domain">
    <text evidence="11">The J domain is necessary and sufficient to stimulate DnaK ATPase activity. Zinc center 1 plays an important role in the autonomous, DnaK-independent chaperone activity of DnaJ. Zinc center 2 is essential for interaction with DnaK and for DnaJ activity.</text>
</comment>
<keyword evidence="6 11" id="KW-0862">Zinc</keyword>
<keyword evidence="16" id="KW-1185">Reference proteome</keyword>
<comment type="subunit">
    <text evidence="11">Homodimer.</text>
</comment>
<comment type="subcellular location">
    <subcellularLocation>
        <location evidence="11">Cytoplasm</location>
    </subcellularLocation>
</comment>
<evidence type="ECO:0000256" key="11">
    <source>
        <dbReference type="HAMAP-Rule" id="MF_01152"/>
    </source>
</evidence>
<feature type="binding site" evidence="11">
    <location>
        <position position="140"/>
    </location>
    <ligand>
        <name>Zn(2+)</name>
        <dbReference type="ChEBI" id="CHEBI:29105"/>
        <label>1</label>
    </ligand>
</feature>
<dbReference type="Gene3D" id="1.10.287.110">
    <property type="entry name" value="DnaJ domain"/>
    <property type="match status" value="1"/>
</dbReference>
<dbReference type="PRINTS" id="PR00625">
    <property type="entry name" value="JDOMAIN"/>
</dbReference>
<dbReference type="InterPro" id="IPR008971">
    <property type="entry name" value="HSP40/DnaJ_pept-bd"/>
</dbReference>
<name>A0A3N2D0E0_9MICO</name>
<evidence type="ECO:0000256" key="4">
    <source>
        <dbReference type="ARBA" id="ARBA00022737"/>
    </source>
</evidence>
<keyword evidence="7 11" id="KW-0346">Stress response</keyword>
<keyword evidence="3 11" id="KW-0479">Metal-binding</keyword>
<evidence type="ECO:0000256" key="6">
    <source>
        <dbReference type="ARBA" id="ARBA00022833"/>
    </source>
</evidence>
<dbReference type="Gene3D" id="2.60.260.20">
    <property type="entry name" value="Urease metallochaperone UreE, N-terminal domain"/>
    <property type="match status" value="2"/>
</dbReference>
<dbReference type="OrthoDB" id="9779889at2"/>